<accession>A0ACC1SDW4</accession>
<sequence length="1468" mass="162143">MYNPFYPPAAPPAFGEGKVIPEESASAWSKLVFGWLNPFLSVGFSRPLQKEDLWELARQRQTSTLSEEVERNFYERCAPDQRPLSFREPSGNPVDSSEPPLGSSSNTIKEDEDADEKVVTPDPEKASDGVDSVQDMKSSPVGKKSSKKTKEKQFDASLVKALHKTFFWRFWIGGFLKLASDTLKTTTPLVNKVLLTWLTNSYIYAKAGPVEAAALGVAKPQGIGYGIGLAFALFAMQEIASLVSLFCIMLAYDLCSVDPTLREDDQSLHDSDDDHGTIRQNRRYRVGKITTMISTDATRLDRSAAFIHNIWVAPIQIVIGIGLLLGNMGYSALVGLGVLVLGFPIQFVLIKMMFAQRKKGVVITDQRVRLTTEVLQGIRLIKYYAWESFYVHQIAALRARELKAVRKLAFARASLIAVVTIVPVLASVLSFITYALSGHNLNIAIIFSSLQFFNIIRAPLIFFPLVMANVADAAVAMGRISTFLTAEELAEPYKVDPDSKYAISVDGSFQWETAYKGPTGGAKFQTGKGKHGAVHGAKAQKDQEKPKQDTKTGRKRHFFRKVKQDPVLPTTSPKEMEKEDKVEDKPFALADVKLQIPNGSFVAIVGRVGSGKSSLLQGLIGEMRRTRGDCVFSSSVAYVPQTPWIMNATLRENITFGRAEDDQKLREIIQACCLEHDLEMLPHGQDTEIGEKGINLSGGQKARVSLARAAYSDADIILMDDSLSAVDAYVGKSILENCLLSGPLADKTRVLVTHALHVLDKTDYIYVMDNGVIVEQGTFSDLMADSVLFSHVMEEYGTQDKDDDDEEDEADKKGGGKRKEKVSDAEDKTDKKDHLMQAEERLTGSVSSTVYVKYLRYAGGLIWAPILLLMLTAYQGSQVANNLFLGFWTAESIHGFTSGDYMGTYAALGVAIAVFSFALSFSISLTTLSAGLRIFKASLAAVLNSAVAFFDTTPMGRVMSRLSKDQDTIDTEISMIAFQLLSTFSSVLGTVALVFYTFPYLGLIFVPLSIFYYLTAIYYRRTSVETKRLDSIMRSALYASYSETLTGLSTVRAYGEQDRFVHGAQKGLDWENRAYYMTIAIQRWLSVRLDFLGNILILGIALFAAGFRTTVNPSKIGVVLSYTLSITQVFSDLVSTYAQNEQNFNAVERVRLLYRLAQAISDQTIFRCFTTPNFRQRAQRTRPDDPPPSWPEKGAIEFKDVDMAYREGLPLVLRGVSFDVKPGEKVGVVGRTGAGKSSLLQALFRIVNVMNGSIVIDGHDIRDIGLDVLRSKLALVPQDSTLFLGTLRENLDPQGTRTDAEIIEALKRAWLLPREGHADPVTEAKFSLDASVSDEGSNYSAGEKQLLALCRALIKNSTIIVLDEATSNVDVETDAKLQRTIQTEFASSTLLCIAHRLNTIVYYDRILVMDGGQVAEFDTPLNLFDKEDSIFRSLCDEAGLARHDILRIRASVHPQEAVALAEDSTATS</sequence>
<dbReference type="Proteomes" id="UP001148662">
    <property type="component" value="Unassembled WGS sequence"/>
</dbReference>
<evidence type="ECO:0000313" key="2">
    <source>
        <dbReference type="Proteomes" id="UP001148662"/>
    </source>
</evidence>
<organism evidence="1 2">
    <name type="scientific">Phlebia brevispora</name>
    <dbReference type="NCBI Taxonomy" id="194682"/>
    <lineage>
        <taxon>Eukaryota</taxon>
        <taxon>Fungi</taxon>
        <taxon>Dikarya</taxon>
        <taxon>Basidiomycota</taxon>
        <taxon>Agaricomycotina</taxon>
        <taxon>Agaricomycetes</taxon>
        <taxon>Polyporales</taxon>
        <taxon>Meruliaceae</taxon>
        <taxon>Phlebia</taxon>
    </lineage>
</organism>
<name>A0ACC1SDW4_9APHY</name>
<protein>
    <submittedName>
        <fullName evidence="1">Uncharacterized protein</fullName>
    </submittedName>
</protein>
<comment type="caution">
    <text evidence="1">The sequence shown here is derived from an EMBL/GenBank/DDBJ whole genome shotgun (WGS) entry which is preliminary data.</text>
</comment>
<proteinExistence type="predicted"/>
<evidence type="ECO:0000313" key="1">
    <source>
        <dbReference type="EMBL" id="KAJ3537700.1"/>
    </source>
</evidence>
<keyword evidence="2" id="KW-1185">Reference proteome</keyword>
<gene>
    <name evidence="1" type="ORF">NM688_g6639</name>
</gene>
<reference evidence="1" key="1">
    <citation type="submission" date="2022-07" db="EMBL/GenBank/DDBJ databases">
        <title>Genome Sequence of Phlebia brevispora.</title>
        <authorList>
            <person name="Buettner E."/>
        </authorList>
    </citation>
    <scope>NUCLEOTIDE SEQUENCE</scope>
    <source>
        <strain evidence="1">MPL23</strain>
    </source>
</reference>
<dbReference type="EMBL" id="JANHOG010001401">
    <property type="protein sequence ID" value="KAJ3537700.1"/>
    <property type="molecule type" value="Genomic_DNA"/>
</dbReference>